<gene>
    <name evidence="2" type="ORF">NE237_010672</name>
</gene>
<protein>
    <recommendedName>
        <fullName evidence="1">At2g35280-like TPR domain-containing protein</fullName>
    </recommendedName>
</protein>
<dbReference type="OrthoDB" id="1926629at2759"/>
<name>A0A9Q0L058_9MAGN</name>
<comment type="caution">
    <text evidence="2">The sequence shown here is derived from an EMBL/GenBank/DDBJ whole genome shotgun (WGS) entry which is preliminary data.</text>
</comment>
<sequence length="238" mass="27222">MGCPRLMKRTKKQLFPYIKSLPEELLTEVLARVGSSSVIDLFNVKQSCKGFFNAGCDAEVLRRVSLEKFPTVPWMNSSKYYSFLRDCEEKGNPEALFKHGMVEYFSSMNKQKSGIEFLKKAACLGHEEAAYILGLILLCTDHRLKAQAFDFLKIVEKESSTPSTNIQKCRKRLEEIIREMWTSRGSLPQPEPLCTSLVCKKNGLKSGWVSIEDEEPSNCEDCRWDHEIVLLRNMLHAS</sequence>
<organism evidence="2 3">
    <name type="scientific">Protea cynaroides</name>
    <dbReference type="NCBI Taxonomy" id="273540"/>
    <lineage>
        <taxon>Eukaryota</taxon>
        <taxon>Viridiplantae</taxon>
        <taxon>Streptophyta</taxon>
        <taxon>Embryophyta</taxon>
        <taxon>Tracheophyta</taxon>
        <taxon>Spermatophyta</taxon>
        <taxon>Magnoliopsida</taxon>
        <taxon>Proteales</taxon>
        <taxon>Proteaceae</taxon>
        <taxon>Protea</taxon>
    </lineage>
</organism>
<evidence type="ECO:0000313" key="2">
    <source>
        <dbReference type="EMBL" id="KAJ4979892.1"/>
    </source>
</evidence>
<reference evidence="2" key="1">
    <citation type="journal article" date="2023" name="Plant J.">
        <title>The genome of the king protea, Protea cynaroides.</title>
        <authorList>
            <person name="Chang J."/>
            <person name="Duong T.A."/>
            <person name="Schoeman C."/>
            <person name="Ma X."/>
            <person name="Roodt D."/>
            <person name="Barker N."/>
            <person name="Li Z."/>
            <person name="Van de Peer Y."/>
            <person name="Mizrachi E."/>
        </authorList>
    </citation>
    <scope>NUCLEOTIDE SEQUENCE</scope>
    <source>
        <tissue evidence="2">Young leaves</tissue>
    </source>
</reference>
<dbReference type="InterPro" id="IPR057136">
    <property type="entry name" value="At2g35280_TPR_dom"/>
</dbReference>
<dbReference type="PANTHER" id="PTHR33784:SF10">
    <property type="entry name" value="F-BOX PROTEIN"/>
    <property type="match status" value="1"/>
</dbReference>
<dbReference type="InterPro" id="IPR040338">
    <property type="entry name" value="At1g67623-like"/>
</dbReference>
<dbReference type="SUPFAM" id="SSF81901">
    <property type="entry name" value="HCP-like"/>
    <property type="match status" value="1"/>
</dbReference>
<dbReference type="PANTHER" id="PTHR33784">
    <property type="entry name" value="OS05G0482100 PROTEIN"/>
    <property type="match status" value="1"/>
</dbReference>
<accession>A0A9Q0L058</accession>
<feature type="domain" description="At2g35280-like TPR" evidence="1">
    <location>
        <begin position="68"/>
        <end position="178"/>
    </location>
</feature>
<evidence type="ECO:0000313" key="3">
    <source>
        <dbReference type="Proteomes" id="UP001141806"/>
    </source>
</evidence>
<keyword evidence="3" id="KW-1185">Reference proteome</keyword>
<dbReference type="AlphaFoldDB" id="A0A9Q0L058"/>
<dbReference type="Pfam" id="PF23310">
    <property type="entry name" value="TPR_27"/>
    <property type="match status" value="1"/>
</dbReference>
<proteinExistence type="predicted"/>
<dbReference type="SUPFAM" id="SSF81383">
    <property type="entry name" value="F-box domain"/>
    <property type="match status" value="1"/>
</dbReference>
<dbReference type="InterPro" id="IPR036047">
    <property type="entry name" value="F-box-like_dom_sf"/>
</dbReference>
<dbReference type="Proteomes" id="UP001141806">
    <property type="component" value="Unassembled WGS sequence"/>
</dbReference>
<dbReference type="EMBL" id="JAMYWD010000002">
    <property type="protein sequence ID" value="KAJ4979892.1"/>
    <property type="molecule type" value="Genomic_DNA"/>
</dbReference>
<evidence type="ECO:0000259" key="1">
    <source>
        <dbReference type="Pfam" id="PF23310"/>
    </source>
</evidence>